<keyword evidence="1" id="KW-0472">Membrane</keyword>
<keyword evidence="2" id="KW-0436">Ligase</keyword>
<feature type="transmembrane region" description="Helical" evidence="1">
    <location>
        <begin position="349"/>
        <end position="369"/>
    </location>
</feature>
<dbReference type="EMBL" id="FUXA01000003">
    <property type="protein sequence ID" value="SJZ35502.1"/>
    <property type="molecule type" value="Genomic_DNA"/>
</dbReference>
<feature type="transmembrane region" description="Helical" evidence="1">
    <location>
        <begin position="499"/>
        <end position="516"/>
    </location>
</feature>
<keyword evidence="3" id="KW-1185">Reference proteome</keyword>
<feature type="transmembrane region" description="Helical" evidence="1">
    <location>
        <begin position="16"/>
        <end position="37"/>
    </location>
</feature>
<dbReference type="GO" id="GO:0016874">
    <property type="term" value="F:ligase activity"/>
    <property type="evidence" value="ECO:0007669"/>
    <property type="project" value="UniProtKB-KW"/>
</dbReference>
<evidence type="ECO:0000313" key="3">
    <source>
        <dbReference type="Proteomes" id="UP000189857"/>
    </source>
</evidence>
<feature type="transmembrane region" description="Helical" evidence="1">
    <location>
        <begin position="251"/>
        <end position="269"/>
    </location>
</feature>
<name>A0A1T4JZ24_9FIRM</name>
<protein>
    <submittedName>
        <fullName evidence="2">O-Antigen ligase</fullName>
    </submittedName>
</protein>
<sequence>MGKAKKKNSLHQFRDIPVYIATNIYLAYLSTFYLLFFHDLYFDITKTRAFCFIYGTIGFIGLIFIAYILRLCMSDSLSEERDTEYLFFLDPKRMTRSPFFWAAIYLLANFISFLGAKDKTAAWTGEQGRRLGLMMILVFVIMFFAVGYKAHVSVVIYIVLTVVSCIMFYIGIVQHFGTDFGGWRKDIVDNQKTIFMSTIGNMNTFGGYICIFLSISVAILIFANNPILKCFSGIGLFAAAFTVMTSKSDNVYIGTCAAFIILFYLAVHYKKIVEWAAALLVLASGFFAMSIFNEVKKGSKGHLNGIAEIIGNKKIMGIFFFAALIIFAALMYVRVKKNPVYEKFQSKKLMLIVTAAGFVGMIIVLIIGFNSGHEYFTFNDRWGEFRGFIWDRTVKSYNKGNIWNKFFGFGNESVRDVVSKWYLEDMRTIPKKIYDSSHNVILQQLLTTGIVGVAAYVGFVVSSIVYMIKNAAENPAVMACIAGGTAYFAQAMVNPEQPIITPIFYVLLALGIGVARDKKADKIYHKATSKKR</sequence>
<dbReference type="PANTHER" id="PTHR37422">
    <property type="entry name" value="TEICHURONIC ACID BIOSYNTHESIS PROTEIN TUAE"/>
    <property type="match status" value="1"/>
</dbReference>
<feature type="transmembrane region" description="Helical" evidence="1">
    <location>
        <begin position="194"/>
        <end position="220"/>
    </location>
</feature>
<dbReference type="InterPro" id="IPR051533">
    <property type="entry name" value="WaaL-like"/>
</dbReference>
<feature type="transmembrane region" description="Helical" evidence="1">
    <location>
        <begin position="275"/>
        <end position="295"/>
    </location>
</feature>
<reference evidence="2 3" key="1">
    <citation type="submission" date="2017-02" db="EMBL/GenBank/DDBJ databases">
        <authorList>
            <person name="Peterson S.W."/>
        </authorList>
    </citation>
    <scope>NUCLEOTIDE SEQUENCE [LARGE SCALE GENOMIC DNA]</scope>
    <source>
        <strain evidence="2 3">ATCC 17233</strain>
    </source>
</reference>
<dbReference type="PANTHER" id="PTHR37422:SF13">
    <property type="entry name" value="LIPOPOLYSACCHARIDE BIOSYNTHESIS PROTEIN PA4999-RELATED"/>
    <property type="match status" value="1"/>
</dbReference>
<dbReference type="OrthoDB" id="1762823at2"/>
<evidence type="ECO:0000313" key="2">
    <source>
        <dbReference type="EMBL" id="SJZ35502.1"/>
    </source>
</evidence>
<evidence type="ECO:0000256" key="1">
    <source>
        <dbReference type="SAM" id="Phobius"/>
    </source>
</evidence>
<keyword evidence="1" id="KW-1133">Transmembrane helix</keyword>
<feature type="transmembrane region" description="Helical" evidence="1">
    <location>
        <begin position="99"/>
        <end position="116"/>
    </location>
</feature>
<feature type="transmembrane region" description="Helical" evidence="1">
    <location>
        <begin position="128"/>
        <end position="148"/>
    </location>
</feature>
<keyword evidence="1" id="KW-0812">Transmembrane</keyword>
<proteinExistence type="predicted"/>
<dbReference type="RefSeq" id="WP_078785746.1">
    <property type="nucleotide sequence ID" value="NZ_FMTO01000002.1"/>
</dbReference>
<accession>A0A1T4JZ24</accession>
<feature type="transmembrane region" description="Helical" evidence="1">
    <location>
        <begin position="315"/>
        <end position="333"/>
    </location>
</feature>
<gene>
    <name evidence="2" type="ORF">SAMN02745110_00049</name>
</gene>
<organism evidence="2 3">
    <name type="scientific">Eubacterium ruminantium</name>
    <dbReference type="NCBI Taxonomy" id="42322"/>
    <lineage>
        <taxon>Bacteria</taxon>
        <taxon>Bacillati</taxon>
        <taxon>Bacillota</taxon>
        <taxon>Clostridia</taxon>
        <taxon>Eubacteriales</taxon>
        <taxon>Eubacteriaceae</taxon>
        <taxon>Eubacterium</taxon>
    </lineage>
</organism>
<dbReference type="Proteomes" id="UP000189857">
    <property type="component" value="Unassembled WGS sequence"/>
</dbReference>
<feature type="transmembrane region" description="Helical" evidence="1">
    <location>
        <begin position="445"/>
        <end position="468"/>
    </location>
</feature>
<feature type="transmembrane region" description="Helical" evidence="1">
    <location>
        <begin position="49"/>
        <end position="69"/>
    </location>
</feature>
<dbReference type="AlphaFoldDB" id="A0A1T4JZ24"/>
<feature type="transmembrane region" description="Helical" evidence="1">
    <location>
        <begin position="154"/>
        <end position="173"/>
    </location>
</feature>
<feature type="transmembrane region" description="Helical" evidence="1">
    <location>
        <begin position="226"/>
        <end position="244"/>
    </location>
</feature>